<evidence type="ECO:0000313" key="8">
    <source>
        <dbReference type="Proteomes" id="UP000048841"/>
    </source>
</evidence>
<reference evidence="6 7" key="2">
    <citation type="submission" date="2015-03" db="EMBL/GenBank/DDBJ databases">
        <authorList>
            <consortium name="Pathogen Informatics"/>
            <person name="Murphy D."/>
        </authorList>
    </citation>
    <scope>NUCLEOTIDE SEQUENCE [LARGE SCALE GENOMIC DNA]</scope>
    <source>
        <strain evidence="3 7">IP05342</strain>
        <strain evidence="4 6">IP27818</strain>
    </source>
</reference>
<dbReference type="EMBL" id="CGBR01000025">
    <property type="protein sequence ID" value="CFQ69243.1"/>
    <property type="molecule type" value="Genomic_DNA"/>
</dbReference>
<evidence type="ECO:0000313" key="2">
    <source>
        <dbReference type="EMBL" id="CFQ69243.1"/>
    </source>
</evidence>
<dbReference type="GeneID" id="51907350"/>
<sequence length="49" mass="5418">MKNGLEIDAPVSVELMRAVIFAIKVMAVGAVFVPAMYGIARLILAVRWW</sequence>
<organism evidence="2 8">
    <name type="scientific">Yersinia enterocolitica</name>
    <dbReference type="NCBI Taxonomy" id="630"/>
    <lineage>
        <taxon>Bacteria</taxon>
        <taxon>Pseudomonadati</taxon>
        <taxon>Pseudomonadota</taxon>
        <taxon>Gammaproteobacteria</taxon>
        <taxon>Enterobacterales</taxon>
        <taxon>Yersiniaceae</taxon>
        <taxon>Yersinia</taxon>
    </lineage>
</organism>
<evidence type="ECO:0000313" key="4">
    <source>
        <dbReference type="EMBL" id="CNF12571.1"/>
    </source>
</evidence>
<dbReference type="AlphaFoldDB" id="A0A0E1NBQ4"/>
<dbReference type="EMBL" id="CPXJ01000025">
    <property type="protein sequence ID" value="CND81281.1"/>
    <property type="molecule type" value="Genomic_DNA"/>
</dbReference>
<evidence type="ECO:0000256" key="1">
    <source>
        <dbReference type="SAM" id="Phobius"/>
    </source>
</evidence>
<evidence type="ECO:0000313" key="6">
    <source>
        <dbReference type="Proteomes" id="UP000041356"/>
    </source>
</evidence>
<reference evidence="5 9" key="3">
    <citation type="submission" date="2021-01" db="EMBL/GenBank/DDBJ databases">
        <title>FDA dAtabase for Regulatory Grade micrObial Sequences (FDA-ARGOS): Supporting development and validation of Infectious Disease Dx tests.</title>
        <authorList>
            <person name="Blissenbach B."/>
            <person name="Krut O."/>
            <person name="Tallon L."/>
            <person name="Sadzewicz L."/>
            <person name="Zhao X."/>
            <person name="Boylan J."/>
            <person name="Ott S."/>
            <person name="Bowen H."/>
            <person name="Vavikolanu K."/>
            <person name="Mehta A."/>
            <person name="Aluvathingal J."/>
            <person name="Nadendla S."/>
            <person name="Yan Y."/>
            <person name="Sichtig H."/>
        </authorList>
    </citation>
    <scope>NUCLEOTIDE SEQUENCE [LARGE SCALE GENOMIC DNA]</scope>
    <source>
        <strain evidence="5 9">FDAARGOS_1082</strain>
    </source>
</reference>
<keyword evidence="1" id="KW-0472">Membrane</keyword>
<keyword evidence="1" id="KW-0812">Transmembrane</keyword>
<dbReference type="RefSeq" id="WP_005162060.1">
    <property type="nucleotide sequence ID" value="NZ_CAKODN010000070.1"/>
</dbReference>
<reference evidence="2 8" key="1">
    <citation type="submission" date="2015-03" db="EMBL/GenBank/DDBJ databases">
        <authorList>
            <person name="Murphy D."/>
        </authorList>
    </citation>
    <scope>NUCLEOTIDE SEQUENCE [LARGE SCALE GENOMIC DNA]</scope>
    <source>
        <strain evidence="2 8">IP26249</strain>
    </source>
</reference>
<dbReference type="Proteomes" id="UP000595309">
    <property type="component" value="Chromosome"/>
</dbReference>
<accession>A0A0E1NBQ4</accession>
<evidence type="ECO:0000313" key="7">
    <source>
        <dbReference type="Proteomes" id="UP000041601"/>
    </source>
</evidence>
<evidence type="ECO:0000313" key="5">
    <source>
        <dbReference type="EMBL" id="QQU47645.1"/>
    </source>
</evidence>
<dbReference type="EMBL" id="CPZF01000001">
    <property type="protein sequence ID" value="CNF12571.1"/>
    <property type="molecule type" value="Genomic_DNA"/>
</dbReference>
<keyword evidence="7" id="KW-1185">Reference proteome</keyword>
<protein>
    <submittedName>
        <fullName evidence="2">Uncharacterized protein</fullName>
    </submittedName>
</protein>
<proteinExistence type="predicted"/>
<dbReference type="Proteomes" id="UP000041356">
    <property type="component" value="Unassembled WGS sequence"/>
</dbReference>
<dbReference type="Proteomes" id="UP000041601">
    <property type="component" value="Unassembled WGS sequence"/>
</dbReference>
<dbReference type="PATRIC" id="fig|630.129.peg.3088"/>
<gene>
    <name evidence="4" type="ORF">ERS137939_00810</name>
    <name evidence="2" type="ORF">ERS137941_03129</name>
    <name evidence="3" type="ORF">ERS137959_02267</name>
    <name evidence="5" type="ORF">I6I39_02475</name>
</gene>
<evidence type="ECO:0000313" key="3">
    <source>
        <dbReference type="EMBL" id="CND81281.1"/>
    </source>
</evidence>
<dbReference type="EMBL" id="CP068146">
    <property type="protein sequence ID" value="QQU47645.1"/>
    <property type="molecule type" value="Genomic_DNA"/>
</dbReference>
<keyword evidence="1" id="KW-1133">Transmembrane helix</keyword>
<name>A0A0E1NBQ4_YEREN</name>
<feature type="transmembrane region" description="Helical" evidence="1">
    <location>
        <begin position="20"/>
        <end position="44"/>
    </location>
</feature>
<dbReference type="KEGG" id="yet:CH48_468"/>
<dbReference type="Proteomes" id="UP000048841">
    <property type="component" value="Unassembled WGS sequence"/>
</dbReference>
<evidence type="ECO:0000313" key="9">
    <source>
        <dbReference type="Proteomes" id="UP000595309"/>
    </source>
</evidence>